<dbReference type="InterPro" id="IPR018004">
    <property type="entry name" value="KilA/APSES_HTH"/>
</dbReference>
<sequence length="285" mass="32718">MAENIKKEIIHANGFDIRIFTTDFENEYLSLTDIAKYKSNDPNDVIKNWMRGRETLEFLGLWEKLHNSDFKPVEFDGFKSEAGLHAFTMSPTKWIEGVNAIGIVSKAGRYGGTYAHSDIALEFASWVSAEFKLYIMKDYQRLKKDENSRLSLNWNLNREIAKLNYKIHTDAIKENLIPPELTMEQISYKYANEADLLNVALFGETAKQWREKNPEIKGNIRDEANLNQLLVLANMESYNSILIEQGKLMSERLVLLRNLAVKQMSTLSSACLEDIKRLPGGDKID</sequence>
<accession>A0A6L5YQH3</accession>
<name>A0A6L5YQH3_9FIRM</name>
<evidence type="ECO:0000259" key="1">
    <source>
        <dbReference type="PROSITE" id="PS51301"/>
    </source>
</evidence>
<dbReference type="Pfam" id="PF04383">
    <property type="entry name" value="KilA-N"/>
    <property type="match status" value="1"/>
</dbReference>
<dbReference type="Proteomes" id="UP000474024">
    <property type="component" value="Unassembled WGS sequence"/>
</dbReference>
<organism evidence="2 3">
    <name type="scientific">Roseburia porci</name>
    <dbReference type="NCBI Taxonomy" id="2605790"/>
    <lineage>
        <taxon>Bacteria</taxon>
        <taxon>Bacillati</taxon>
        <taxon>Bacillota</taxon>
        <taxon>Clostridia</taxon>
        <taxon>Lachnospirales</taxon>
        <taxon>Lachnospiraceae</taxon>
        <taxon>Roseburia</taxon>
    </lineage>
</organism>
<dbReference type="EMBL" id="VUNI01000004">
    <property type="protein sequence ID" value="MST74126.1"/>
    <property type="molecule type" value="Genomic_DNA"/>
</dbReference>
<dbReference type="RefSeq" id="WP_154428954.1">
    <property type="nucleotide sequence ID" value="NZ_VUNI01000004.1"/>
</dbReference>
<evidence type="ECO:0000313" key="3">
    <source>
        <dbReference type="Proteomes" id="UP000474024"/>
    </source>
</evidence>
<dbReference type="AlphaFoldDB" id="A0A6L5YQH3"/>
<proteinExistence type="predicted"/>
<dbReference type="PROSITE" id="PS51301">
    <property type="entry name" value="KILA_N"/>
    <property type="match status" value="1"/>
</dbReference>
<feature type="domain" description="KilA-N" evidence="1">
    <location>
        <begin position="6"/>
        <end position="142"/>
    </location>
</feature>
<dbReference type="InterPro" id="IPR017880">
    <property type="entry name" value="KilA_N"/>
</dbReference>
<reference evidence="2 3" key="1">
    <citation type="submission" date="2019-08" db="EMBL/GenBank/DDBJ databases">
        <title>In-depth cultivation of the pig gut microbiome towards novel bacterial diversity and tailored functional studies.</title>
        <authorList>
            <person name="Wylensek D."/>
            <person name="Hitch T.C.A."/>
            <person name="Clavel T."/>
        </authorList>
    </citation>
    <scope>NUCLEOTIDE SEQUENCE [LARGE SCALE GENOMIC DNA]</scope>
    <source>
        <strain evidence="2 3">MUC/MUC-530-WT-4D</strain>
    </source>
</reference>
<keyword evidence="3" id="KW-1185">Reference proteome</keyword>
<protein>
    <submittedName>
        <fullName evidence="2">KilA-N domain-containing protein</fullName>
    </submittedName>
</protein>
<evidence type="ECO:0000313" key="2">
    <source>
        <dbReference type="EMBL" id="MST74126.1"/>
    </source>
</evidence>
<dbReference type="SMART" id="SM01252">
    <property type="entry name" value="KilA-N"/>
    <property type="match status" value="1"/>
</dbReference>
<comment type="caution">
    <text evidence="2">The sequence shown here is derived from an EMBL/GenBank/DDBJ whole genome shotgun (WGS) entry which is preliminary data.</text>
</comment>
<gene>
    <name evidence="2" type="ORF">FYJ75_03615</name>
</gene>